<comment type="caution">
    <text evidence="2">The sequence shown here is derived from an EMBL/GenBank/DDBJ whole genome shotgun (WGS) entry which is preliminary data.</text>
</comment>
<keyword evidence="3" id="KW-1185">Reference proteome</keyword>
<feature type="region of interest" description="Disordered" evidence="1">
    <location>
        <begin position="32"/>
        <end position="69"/>
    </location>
</feature>
<reference evidence="2 3" key="1">
    <citation type="submission" date="2019-03" db="EMBL/GenBank/DDBJ databases">
        <title>First draft genome of Liparis tanakae, snailfish: a comprehensive survey of snailfish specific genes.</title>
        <authorList>
            <person name="Kim W."/>
            <person name="Song I."/>
            <person name="Jeong J.-H."/>
            <person name="Kim D."/>
            <person name="Kim S."/>
            <person name="Ryu S."/>
            <person name="Song J.Y."/>
            <person name="Lee S.K."/>
        </authorList>
    </citation>
    <scope>NUCLEOTIDE SEQUENCE [LARGE SCALE GENOMIC DNA]</scope>
    <source>
        <tissue evidence="2">Muscle</tissue>
    </source>
</reference>
<evidence type="ECO:0000256" key="1">
    <source>
        <dbReference type="SAM" id="MobiDB-lite"/>
    </source>
</evidence>
<gene>
    <name evidence="2" type="ORF">EYF80_053672</name>
</gene>
<accession>A0A4Z2F4Y1</accession>
<dbReference type="AlphaFoldDB" id="A0A4Z2F4Y1"/>
<evidence type="ECO:0000313" key="2">
    <source>
        <dbReference type="EMBL" id="TNN36168.1"/>
    </source>
</evidence>
<sequence>MAAGCPPMARGVATLHADEVPHRRRRCQLLALSQSPFSSRSPRPPPGPGAPLGRALYNPGGAVQPGIQRQAPRHFSCTCSHIAVSPLIHTAVNNRHTPQPKEL</sequence>
<organism evidence="2 3">
    <name type="scientific">Liparis tanakae</name>
    <name type="common">Tanaka's snailfish</name>
    <dbReference type="NCBI Taxonomy" id="230148"/>
    <lineage>
        <taxon>Eukaryota</taxon>
        <taxon>Metazoa</taxon>
        <taxon>Chordata</taxon>
        <taxon>Craniata</taxon>
        <taxon>Vertebrata</taxon>
        <taxon>Euteleostomi</taxon>
        <taxon>Actinopterygii</taxon>
        <taxon>Neopterygii</taxon>
        <taxon>Teleostei</taxon>
        <taxon>Neoteleostei</taxon>
        <taxon>Acanthomorphata</taxon>
        <taxon>Eupercaria</taxon>
        <taxon>Perciformes</taxon>
        <taxon>Cottioidei</taxon>
        <taxon>Cottales</taxon>
        <taxon>Liparidae</taxon>
        <taxon>Liparis</taxon>
    </lineage>
</organism>
<dbReference type="Proteomes" id="UP000314294">
    <property type="component" value="Unassembled WGS sequence"/>
</dbReference>
<evidence type="ECO:0000313" key="3">
    <source>
        <dbReference type="Proteomes" id="UP000314294"/>
    </source>
</evidence>
<feature type="compositionally biased region" description="Low complexity" evidence="1">
    <location>
        <begin position="32"/>
        <end position="41"/>
    </location>
</feature>
<protein>
    <submittedName>
        <fullName evidence="2">Uncharacterized protein</fullName>
    </submittedName>
</protein>
<dbReference type="EMBL" id="SRLO01001652">
    <property type="protein sequence ID" value="TNN36168.1"/>
    <property type="molecule type" value="Genomic_DNA"/>
</dbReference>
<name>A0A4Z2F4Y1_9TELE</name>
<proteinExistence type="predicted"/>